<keyword evidence="3" id="KW-1185">Reference proteome</keyword>
<evidence type="ECO:0000256" key="1">
    <source>
        <dbReference type="SAM" id="MobiDB-lite"/>
    </source>
</evidence>
<comment type="caution">
    <text evidence="2">The sequence shown here is derived from an EMBL/GenBank/DDBJ whole genome shotgun (WGS) entry which is preliminary data.</text>
</comment>
<accession>A0A4U6X4F9</accession>
<evidence type="ECO:0000313" key="3">
    <source>
        <dbReference type="Proteomes" id="UP000310108"/>
    </source>
</evidence>
<reference evidence="2 3" key="1">
    <citation type="journal article" date="2019" name="PLoS ONE">
        <title>Comparative genome analysis indicates high evolutionary potential of pathogenicity genes in Colletotrichum tanaceti.</title>
        <authorList>
            <person name="Lelwala R.V."/>
            <person name="Korhonen P.K."/>
            <person name="Young N.D."/>
            <person name="Scott J.B."/>
            <person name="Ades P.A."/>
            <person name="Gasser R.B."/>
            <person name="Taylor P.W.J."/>
        </authorList>
    </citation>
    <scope>NUCLEOTIDE SEQUENCE [LARGE SCALE GENOMIC DNA]</scope>
    <source>
        <strain evidence="2">BRIP57314</strain>
    </source>
</reference>
<protein>
    <submittedName>
        <fullName evidence="2">Uncharacterized protein</fullName>
    </submittedName>
</protein>
<dbReference type="AlphaFoldDB" id="A0A4U6X4F9"/>
<feature type="non-terminal residue" evidence="2">
    <location>
        <position position="50"/>
    </location>
</feature>
<evidence type="ECO:0000313" key="2">
    <source>
        <dbReference type="EMBL" id="TKW50258.1"/>
    </source>
</evidence>
<feature type="compositionally biased region" description="Polar residues" evidence="1">
    <location>
        <begin position="1"/>
        <end position="14"/>
    </location>
</feature>
<name>A0A4U6X4F9_9PEZI</name>
<proteinExistence type="predicted"/>
<dbReference type="Proteomes" id="UP000310108">
    <property type="component" value="Unassembled WGS sequence"/>
</dbReference>
<feature type="region of interest" description="Disordered" evidence="1">
    <location>
        <begin position="1"/>
        <end position="20"/>
    </location>
</feature>
<sequence>MVQGGNRRQSSDVTNPKFETATHRLRLGTHAADGLVLFGPRTYRPRAIWI</sequence>
<organism evidence="2 3">
    <name type="scientific">Colletotrichum tanaceti</name>
    <dbReference type="NCBI Taxonomy" id="1306861"/>
    <lineage>
        <taxon>Eukaryota</taxon>
        <taxon>Fungi</taxon>
        <taxon>Dikarya</taxon>
        <taxon>Ascomycota</taxon>
        <taxon>Pezizomycotina</taxon>
        <taxon>Sordariomycetes</taxon>
        <taxon>Hypocreomycetidae</taxon>
        <taxon>Glomerellales</taxon>
        <taxon>Glomerellaceae</taxon>
        <taxon>Colletotrichum</taxon>
        <taxon>Colletotrichum destructivum species complex</taxon>
    </lineage>
</organism>
<gene>
    <name evidence="2" type="ORF">CTA1_9265</name>
</gene>
<dbReference type="EMBL" id="PJEX01000418">
    <property type="protein sequence ID" value="TKW50258.1"/>
    <property type="molecule type" value="Genomic_DNA"/>
</dbReference>